<dbReference type="AlphaFoldDB" id="A0A4Q1CH81"/>
<dbReference type="SUPFAM" id="SSF51905">
    <property type="entry name" value="FAD/NAD(P)-binding domain"/>
    <property type="match status" value="1"/>
</dbReference>
<feature type="domain" description="Amine oxidase" evidence="6">
    <location>
        <begin position="12"/>
        <end position="484"/>
    </location>
</feature>
<keyword evidence="4 5" id="KW-0560">Oxidoreductase</keyword>
<evidence type="ECO:0000256" key="4">
    <source>
        <dbReference type="ARBA" id="ARBA00023002"/>
    </source>
</evidence>
<dbReference type="InterPro" id="IPR002937">
    <property type="entry name" value="Amino_oxidase"/>
</dbReference>
<proteinExistence type="inferred from homology"/>
<evidence type="ECO:0000259" key="6">
    <source>
        <dbReference type="Pfam" id="PF01593"/>
    </source>
</evidence>
<sequence length="499" mass="56549">MAKKAIVIGSGFAGMSAASFLAKAGWHVTVLEKHDQPGGRARQLKIDGFTFDMGPSWYWMPDVFERYFNQFEKKANDYYELKRLDPSYRIYYKNETTDIPADYTALKHLFETLEPGSGKQLDLFIKEAAYKYETGINKLVYKPGLSLSEFADKALLKGVFRLDVFTSMKKHVRKHFADSRLRELMEFPVLFLGALPEKIPALYSLMNYADVKLGTWFPVGGMYEVVKAMHSLAVALGVEFRFNSNVEEIKTLHGRATGVVVNDEYLEAEVVVSGADYHFTETKLLHHHDQSYSEGYWSNRVMAPSCLLYYVGLNKQLPQLTHHSLFFDTDFNRHGKEIYNDPQWPTDPLFYVSATTRTDASGAPEGCENLFFLIPVAAGLQGDTEELREKYFQQIVQRFEQRIGEPIADSVVYKKSYSVSNFVDDYNAFRGNAYGLANTLLQTAVLKPGCRSRKVENLYYTGQLTVPGPGVPPSLISGEVVASLINQHYSKSVQTTERL</sequence>
<evidence type="ECO:0000313" key="8">
    <source>
        <dbReference type="Proteomes" id="UP000290204"/>
    </source>
</evidence>
<organism evidence="7 8">
    <name type="scientific">Lacibacter luteus</name>
    <dbReference type="NCBI Taxonomy" id="2508719"/>
    <lineage>
        <taxon>Bacteria</taxon>
        <taxon>Pseudomonadati</taxon>
        <taxon>Bacteroidota</taxon>
        <taxon>Chitinophagia</taxon>
        <taxon>Chitinophagales</taxon>
        <taxon>Chitinophagaceae</taxon>
        <taxon>Lacibacter</taxon>
    </lineage>
</organism>
<dbReference type="InterPro" id="IPR036188">
    <property type="entry name" value="FAD/NAD-bd_sf"/>
</dbReference>
<dbReference type="PRINTS" id="PR00419">
    <property type="entry name" value="ADXRDTASE"/>
</dbReference>
<dbReference type="OrthoDB" id="9774675at2"/>
<dbReference type="GO" id="GO:0016491">
    <property type="term" value="F:oxidoreductase activity"/>
    <property type="evidence" value="ECO:0007669"/>
    <property type="project" value="UniProtKB-KW"/>
</dbReference>
<dbReference type="NCBIfam" id="TIGR02734">
    <property type="entry name" value="crtI_fam"/>
    <property type="match status" value="1"/>
</dbReference>
<dbReference type="Proteomes" id="UP000290204">
    <property type="component" value="Unassembled WGS sequence"/>
</dbReference>
<keyword evidence="8" id="KW-1185">Reference proteome</keyword>
<evidence type="ECO:0000256" key="3">
    <source>
        <dbReference type="ARBA" id="ARBA00022746"/>
    </source>
</evidence>
<dbReference type="Pfam" id="PF01593">
    <property type="entry name" value="Amino_oxidase"/>
    <property type="match status" value="1"/>
</dbReference>
<name>A0A4Q1CH81_9BACT</name>
<dbReference type="GO" id="GO:0016117">
    <property type="term" value="P:carotenoid biosynthetic process"/>
    <property type="evidence" value="ECO:0007669"/>
    <property type="project" value="UniProtKB-KW"/>
</dbReference>
<evidence type="ECO:0000313" key="7">
    <source>
        <dbReference type="EMBL" id="RXK59433.1"/>
    </source>
</evidence>
<evidence type="ECO:0000256" key="2">
    <source>
        <dbReference type="ARBA" id="ARBA00006046"/>
    </source>
</evidence>
<comment type="pathway">
    <text evidence="1 5">Carotenoid biosynthesis.</text>
</comment>
<comment type="caution">
    <text evidence="7">The sequence shown here is derived from an EMBL/GenBank/DDBJ whole genome shotgun (WGS) entry which is preliminary data.</text>
</comment>
<dbReference type="PANTHER" id="PTHR43734:SF1">
    <property type="entry name" value="PHYTOENE DESATURASE"/>
    <property type="match status" value="1"/>
</dbReference>
<dbReference type="PANTHER" id="PTHR43734">
    <property type="entry name" value="PHYTOENE DESATURASE"/>
    <property type="match status" value="1"/>
</dbReference>
<dbReference type="Gene3D" id="3.50.50.60">
    <property type="entry name" value="FAD/NAD(P)-binding domain"/>
    <property type="match status" value="2"/>
</dbReference>
<evidence type="ECO:0000256" key="1">
    <source>
        <dbReference type="ARBA" id="ARBA00004829"/>
    </source>
</evidence>
<gene>
    <name evidence="7" type="primary">crtI</name>
    <name evidence="7" type="ORF">ESA94_14970</name>
</gene>
<protein>
    <submittedName>
        <fullName evidence="7">Phytoene desaturase</fullName>
    </submittedName>
</protein>
<dbReference type="InterPro" id="IPR014105">
    <property type="entry name" value="Carotenoid/retinoid_OxRdtase"/>
</dbReference>
<keyword evidence="3 5" id="KW-0125">Carotenoid biosynthesis</keyword>
<evidence type="ECO:0000256" key="5">
    <source>
        <dbReference type="RuleBase" id="RU362075"/>
    </source>
</evidence>
<comment type="similarity">
    <text evidence="2 5">Belongs to the carotenoid/retinoid oxidoreductase family.</text>
</comment>
<accession>A0A4Q1CH81</accession>
<dbReference type="EMBL" id="SDHW01000004">
    <property type="protein sequence ID" value="RXK59433.1"/>
    <property type="molecule type" value="Genomic_DNA"/>
</dbReference>
<dbReference type="RefSeq" id="WP_129131736.1">
    <property type="nucleotide sequence ID" value="NZ_SDHW01000004.1"/>
</dbReference>
<reference evidence="7 8" key="1">
    <citation type="submission" date="2019-01" db="EMBL/GenBank/DDBJ databases">
        <title>Lacibacter sp. strain TTM-7.</title>
        <authorList>
            <person name="Chen W.-M."/>
        </authorList>
    </citation>
    <scope>NUCLEOTIDE SEQUENCE [LARGE SCALE GENOMIC DNA]</scope>
    <source>
        <strain evidence="7 8">TTM-7</strain>
    </source>
</reference>